<dbReference type="RefSeq" id="WP_345918164.1">
    <property type="nucleotide sequence ID" value="NZ_JBDIVE010000001.1"/>
</dbReference>
<dbReference type="SUPFAM" id="SSF54637">
    <property type="entry name" value="Thioesterase/thiol ester dehydrase-isomerase"/>
    <property type="match status" value="1"/>
</dbReference>
<dbReference type="EMBL" id="JBDIVE010000001">
    <property type="protein sequence ID" value="MEN3067398.1"/>
    <property type="molecule type" value="Genomic_DNA"/>
</dbReference>
<name>A0ABU9YUI6_9RHOO</name>
<dbReference type="Gene3D" id="3.10.129.10">
    <property type="entry name" value="Hotdog Thioesterase"/>
    <property type="match status" value="1"/>
</dbReference>
<dbReference type="Pfam" id="PF14539">
    <property type="entry name" value="DUF4442"/>
    <property type="match status" value="1"/>
</dbReference>
<dbReference type="InterPro" id="IPR029069">
    <property type="entry name" value="HotDog_dom_sf"/>
</dbReference>
<gene>
    <name evidence="1" type="ORF">ABDB84_02835</name>
</gene>
<protein>
    <submittedName>
        <fullName evidence="1">DUF4442 domain-containing protein</fullName>
    </submittedName>
</protein>
<dbReference type="InterPro" id="IPR027961">
    <property type="entry name" value="DUF4442"/>
</dbReference>
<organism evidence="1 2">
    <name type="scientific">Uliginosibacterium sediminicola</name>
    <dbReference type="NCBI Taxonomy" id="2024550"/>
    <lineage>
        <taxon>Bacteria</taxon>
        <taxon>Pseudomonadati</taxon>
        <taxon>Pseudomonadota</taxon>
        <taxon>Betaproteobacteria</taxon>
        <taxon>Rhodocyclales</taxon>
        <taxon>Zoogloeaceae</taxon>
        <taxon>Uliginosibacterium</taxon>
    </lineage>
</organism>
<accession>A0ABU9YUI6</accession>
<proteinExistence type="predicted"/>
<evidence type="ECO:0000313" key="2">
    <source>
        <dbReference type="Proteomes" id="UP001410394"/>
    </source>
</evidence>
<reference evidence="1 2" key="1">
    <citation type="journal article" date="2018" name="Int. J. Syst. Evol. Microbiol.">
        <title>Uliginosibacterium sediminicola sp. nov., isolated from freshwater sediment.</title>
        <authorList>
            <person name="Hwang W.M."/>
            <person name="Kim S.M."/>
            <person name="Kang K."/>
            <person name="Ahn T.Y."/>
        </authorList>
    </citation>
    <scope>NUCLEOTIDE SEQUENCE [LARGE SCALE GENOMIC DNA]</scope>
    <source>
        <strain evidence="1 2">M1-21</strain>
    </source>
</reference>
<evidence type="ECO:0000313" key="1">
    <source>
        <dbReference type="EMBL" id="MEN3067398.1"/>
    </source>
</evidence>
<comment type="caution">
    <text evidence="1">The sequence shown here is derived from an EMBL/GenBank/DDBJ whole genome shotgun (WGS) entry which is preliminary data.</text>
</comment>
<dbReference type="Proteomes" id="UP001410394">
    <property type="component" value="Unassembled WGS sequence"/>
</dbReference>
<sequence>MMSPKLKQSFLRDIELSASLMRRLMNLWPPLLGAGIHIEHISADYREVRVRMRQRLFNTNIFGTHFGGSLYALCDPFFALLILRNLGRDYVVWDRAAQIDFVLPARGTVRATFRIDDAILADIRQNTAGGDKYEPVLPVDIVDSRGDTVASVLKTIYIRRKPGTEKKAP</sequence>
<keyword evidence="2" id="KW-1185">Reference proteome</keyword>